<feature type="region of interest" description="Disordered" evidence="1">
    <location>
        <begin position="1"/>
        <end position="56"/>
    </location>
</feature>
<dbReference type="Pfam" id="PF00172">
    <property type="entry name" value="Zn_clus"/>
    <property type="match status" value="1"/>
</dbReference>
<dbReference type="Proteomes" id="UP001140074">
    <property type="component" value="Unassembled WGS sequence"/>
</dbReference>
<dbReference type="InterPro" id="IPR001138">
    <property type="entry name" value="Zn2Cys6_DnaBD"/>
</dbReference>
<keyword evidence="4" id="KW-1185">Reference proteome</keyword>
<evidence type="ECO:0000256" key="1">
    <source>
        <dbReference type="SAM" id="MobiDB-lite"/>
    </source>
</evidence>
<feature type="domain" description="Zn(2)-C6 fungal-type" evidence="2">
    <location>
        <begin position="64"/>
        <end position="94"/>
    </location>
</feature>
<gene>
    <name evidence="3" type="ORF">GGH94_002062</name>
</gene>
<comment type="caution">
    <text evidence="3">The sequence shown here is derived from an EMBL/GenBank/DDBJ whole genome shotgun (WGS) entry which is preliminary data.</text>
</comment>
<dbReference type="SUPFAM" id="SSF57701">
    <property type="entry name" value="Zn2/Cys6 DNA-binding domain"/>
    <property type="match status" value="1"/>
</dbReference>
<evidence type="ECO:0000313" key="3">
    <source>
        <dbReference type="EMBL" id="KAJ2865701.1"/>
    </source>
</evidence>
<protein>
    <recommendedName>
        <fullName evidence="2">Zn(2)-C6 fungal-type domain-containing protein</fullName>
    </recommendedName>
</protein>
<dbReference type="AlphaFoldDB" id="A0A9W8IK64"/>
<evidence type="ECO:0000259" key="2">
    <source>
        <dbReference type="PROSITE" id="PS50048"/>
    </source>
</evidence>
<dbReference type="GO" id="GO:0000981">
    <property type="term" value="F:DNA-binding transcription factor activity, RNA polymerase II-specific"/>
    <property type="evidence" value="ECO:0007669"/>
    <property type="project" value="InterPro"/>
</dbReference>
<feature type="compositionally biased region" description="Low complexity" evidence="1">
    <location>
        <begin position="19"/>
        <end position="37"/>
    </location>
</feature>
<sequence length="254" mass="28046">MDELQNTDNEMHWQSSGESAIGSPSISRCSSSSSLLEEAAEHSPEMPPQANDTRGPKKQIAPIICVRCRLLERSCSRHMPSCQACLDLSLDCLYLAPTDNDKLLKTLPVGAIMGNAPIIPKAWRSSGAWTLLPTSREFLQENVSEFQAPEDVYSTTENPLRRQQEPKRVDKLMSGQLQDTIKQYPEDSDSADQAQLPLPSSELLSSISNSIARREAEKLSQQLAPGQRSLNEAMSGSSLLALGILLQEYSRYLL</sequence>
<dbReference type="EMBL" id="JANBUY010000054">
    <property type="protein sequence ID" value="KAJ2865701.1"/>
    <property type="molecule type" value="Genomic_DNA"/>
</dbReference>
<proteinExistence type="predicted"/>
<evidence type="ECO:0000313" key="4">
    <source>
        <dbReference type="Proteomes" id="UP001140074"/>
    </source>
</evidence>
<dbReference type="CDD" id="cd00067">
    <property type="entry name" value="GAL4"/>
    <property type="match status" value="1"/>
</dbReference>
<dbReference type="InterPro" id="IPR036864">
    <property type="entry name" value="Zn2-C6_fun-type_DNA-bd_sf"/>
</dbReference>
<dbReference type="PROSITE" id="PS50048">
    <property type="entry name" value="ZN2_CY6_FUNGAL_2"/>
    <property type="match status" value="1"/>
</dbReference>
<dbReference type="GO" id="GO:0008270">
    <property type="term" value="F:zinc ion binding"/>
    <property type="evidence" value="ECO:0007669"/>
    <property type="project" value="InterPro"/>
</dbReference>
<name>A0A9W8IK64_9FUNG</name>
<reference evidence="3" key="1">
    <citation type="submission" date="2022-07" db="EMBL/GenBank/DDBJ databases">
        <title>Phylogenomic reconstructions and comparative analyses of Kickxellomycotina fungi.</title>
        <authorList>
            <person name="Reynolds N.K."/>
            <person name="Stajich J.E."/>
            <person name="Barry K."/>
            <person name="Grigoriev I.V."/>
            <person name="Crous P."/>
            <person name="Smith M.E."/>
        </authorList>
    </citation>
    <scope>NUCLEOTIDE SEQUENCE</scope>
    <source>
        <strain evidence="3">RSA 476</strain>
    </source>
</reference>
<organism evidence="3 4">
    <name type="scientific">Coemansia aciculifera</name>
    <dbReference type="NCBI Taxonomy" id="417176"/>
    <lineage>
        <taxon>Eukaryota</taxon>
        <taxon>Fungi</taxon>
        <taxon>Fungi incertae sedis</taxon>
        <taxon>Zoopagomycota</taxon>
        <taxon>Kickxellomycotina</taxon>
        <taxon>Kickxellomycetes</taxon>
        <taxon>Kickxellales</taxon>
        <taxon>Kickxellaceae</taxon>
        <taxon>Coemansia</taxon>
    </lineage>
</organism>
<feature type="compositionally biased region" description="Polar residues" evidence="1">
    <location>
        <begin position="1"/>
        <end position="18"/>
    </location>
</feature>
<accession>A0A9W8IK64</accession>